<dbReference type="EMBL" id="SHKM01000001">
    <property type="protein sequence ID" value="RZT89682.1"/>
    <property type="molecule type" value="Genomic_DNA"/>
</dbReference>
<comment type="caution">
    <text evidence="8">The sequence shown here is derived from an EMBL/GenBank/DDBJ whole genome shotgun (WGS) entry which is preliminary data.</text>
</comment>
<evidence type="ECO:0000256" key="4">
    <source>
        <dbReference type="ARBA" id="ARBA00022692"/>
    </source>
</evidence>
<evidence type="ECO:0000313" key="8">
    <source>
        <dbReference type="EMBL" id="RZT89682.1"/>
    </source>
</evidence>
<gene>
    <name evidence="8" type="ORF">EV678_0475</name>
</gene>
<dbReference type="InterPro" id="IPR051800">
    <property type="entry name" value="PqiA-PqiB_transport"/>
</dbReference>
<evidence type="ECO:0000256" key="7">
    <source>
        <dbReference type="SAM" id="Phobius"/>
    </source>
</evidence>
<dbReference type="Proteomes" id="UP000292136">
    <property type="component" value="Unassembled WGS sequence"/>
</dbReference>
<sequence>MSRRHTAASQGLAVCEVCGLLASLEQHEHCPRCQAPLHLRKPDSLARTWALMLAAYVLYLPANLLPIMETRSPFGTQHDTIMSGVVVLWDTGSWELALVVFCASIVLPMLKLFSLTYLLLSVHRGSHRNTRQRARLYRLLELIGRWSMLDVYVVTLLVALVQVQSLAIISPGPGVVAFGAVVVLSMLATMAFDPRLIWDRAVPQTVPPDTSAASAEEHRHA</sequence>
<dbReference type="PANTHER" id="PTHR30462">
    <property type="entry name" value="INTERMEMBRANE TRANSPORT PROTEIN PQIB-RELATED"/>
    <property type="match status" value="1"/>
</dbReference>
<keyword evidence="2" id="KW-1003">Cell membrane</keyword>
<feature type="transmembrane region" description="Helical" evidence="7">
    <location>
        <begin position="175"/>
        <end position="192"/>
    </location>
</feature>
<keyword evidence="4 7" id="KW-0812">Transmembrane</keyword>
<name>A0ABY0IRH6_9RHOO</name>
<protein>
    <submittedName>
        <fullName evidence="8">Paraquat-inducible protein A</fullName>
    </submittedName>
</protein>
<evidence type="ECO:0000313" key="9">
    <source>
        <dbReference type="Proteomes" id="UP000292136"/>
    </source>
</evidence>
<proteinExistence type="predicted"/>
<evidence type="ECO:0000256" key="2">
    <source>
        <dbReference type="ARBA" id="ARBA00022475"/>
    </source>
</evidence>
<keyword evidence="5 7" id="KW-1133">Transmembrane helix</keyword>
<keyword evidence="9" id="KW-1185">Reference proteome</keyword>
<accession>A0ABY0IRH6</accession>
<evidence type="ECO:0000256" key="5">
    <source>
        <dbReference type="ARBA" id="ARBA00022989"/>
    </source>
</evidence>
<organism evidence="8 9">
    <name type="scientific">Azospira oryzae</name>
    <dbReference type="NCBI Taxonomy" id="146939"/>
    <lineage>
        <taxon>Bacteria</taxon>
        <taxon>Pseudomonadati</taxon>
        <taxon>Pseudomonadota</taxon>
        <taxon>Betaproteobacteria</taxon>
        <taxon>Rhodocyclales</taxon>
        <taxon>Rhodocyclaceae</taxon>
        <taxon>Azospira</taxon>
    </lineage>
</organism>
<feature type="transmembrane region" description="Helical" evidence="7">
    <location>
        <begin position="96"/>
        <end position="122"/>
    </location>
</feature>
<keyword evidence="3" id="KW-0997">Cell inner membrane</keyword>
<keyword evidence="6 7" id="KW-0472">Membrane</keyword>
<feature type="transmembrane region" description="Helical" evidence="7">
    <location>
        <begin position="143"/>
        <end position="163"/>
    </location>
</feature>
<dbReference type="PANTHER" id="PTHR30462:SF3">
    <property type="entry name" value="INTERMEMBRANE TRANSPORT PROTEIN PQIA"/>
    <property type="match status" value="1"/>
</dbReference>
<reference evidence="8 9" key="1">
    <citation type="submission" date="2019-02" db="EMBL/GenBank/DDBJ databases">
        <title>Genomic Encyclopedia of Type Strains, Phase IV (KMG-IV): sequencing the most valuable type-strain genomes for metagenomic binning, comparative biology and taxonomic classification.</title>
        <authorList>
            <person name="Goeker M."/>
        </authorList>
    </citation>
    <scope>NUCLEOTIDE SEQUENCE [LARGE SCALE GENOMIC DNA]</scope>
    <source>
        <strain evidence="8 9">DSM 21223</strain>
    </source>
</reference>
<dbReference type="InterPro" id="IPR007498">
    <property type="entry name" value="PqiA-like"/>
</dbReference>
<evidence type="ECO:0000256" key="1">
    <source>
        <dbReference type="ARBA" id="ARBA00004533"/>
    </source>
</evidence>
<comment type="subcellular location">
    <subcellularLocation>
        <location evidence="1">Cell inner membrane</location>
    </subcellularLocation>
</comment>
<dbReference type="Pfam" id="PF04403">
    <property type="entry name" value="PqiA"/>
    <property type="match status" value="1"/>
</dbReference>
<dbReference type="RefSeq" id="WP_014237345.1">
    <property type="nucleotide sequence ID" value="NZ_SHKM01000001.1"/>
</dbReference>
<evidence type="ECO:0000256" key="6">
    <source>
        <dbReference type="ARBA" id="ARBA00023136"/>
    </source>
</evidence>
<evidence type="ECO:0000256" key="3">
    <source>
        <dbReference type="ARBA" id="ARBA00022519"/>
    </source>
</evidence>
<feature type="transmembrane region" description="Helical" evidence="7">
    <location>
        <begin position="49"/>
        <end position="68"/>
    </location>
</feature>